<proteinExistence type="predicted"/>
<dbReference type="eggNOG" id="ENOG502QVGE">
    <property type="taxonomic scope" value="Eukaryota"/>
</dbReference>
<gene>
    <name evidence="3" type="ORF">BRAFLDRAFT_80285</name>
</gene>
<dbReference type="Pfam" id="PF15558">
    <property type="entry name" value="DUF4659"/>
    <property type="match status" value="1"/>
</dbReference>
<dbReference type="PANTHER" id="PTHR33663:SF2">
    <property type="entry name" value="COILED-COIL DOMAIN-CONTAINING PROTEIN 177"/>
    <property type="match status" value="1"/>
</dbReference>
<feature type="compositionally biased region" description="Basic residues" evidence="2">
    <location>
        <begin position="165"/>
        <end position="175"/>
    </location>
</feature>
<reference evidence="3" key="1">
    <citation type="journal article" date="2008" name="Nature">
        <title>The amphioxus genome and the evolution of the chordate karyotype.</title>
        <authorList>
            <consortium name="US DOE Joint Genome Institute (JGI-PGF)"/>
            <person name="Putnam N.H."/>
            <person name="Butts T."/>
            <person name="Ferrier D.E.K."/>
            <person name="Furlong R.F."/>
            <person name="Hellsten U."/>
            <person name="Kawashima T."/>
            <person name="Robinson-Rechavi M."/>
            <person name="Shoguchi E."/>
            <person name="Terry A."/>
            <person name="Yu J.-K."/>
            <person name="Benito-Gutierrez E.L."/>
            <person name="Dubchak I."/>
            <person name="Garcia-Fernandez J."/>
            <person name="Gibson-Brown J.J."/>
            <person name="Grigoriev I.V."/>
            <person name="Horton A.C."/>
            <person name="de Jong P.J."/>
            <person name="Jurka J."/>
            <person name="Kapitonov V.V."/>
            <person name="Kohara Y."/>
            <person name="Kuroki Y."/>
            <person name="Lindquist E."/>
            <person name="Lucas S."/>
            <person name="Osoegawa K."/>
            <person name="Pennacchio L.A."/>
            <person name="Salamov A.A."/>
            <person name="Satou Y."/>
            <person name="Sauka-Spengler T."/>
            <person name="Schmutz J."/>
            <person name="Shin-I T."/>
            <person name="Toyoda A."/>
            <person name="Bronner-Fraser M."/>
            <person name="Fujiyama A."/>
            <person name="Holland L.Z."/>
            <person name="Holland P.W.H."/>
            <person name="Satoh N."/>
            <person name="Rokhsar D.S."/>
        </authorList>
    </citation>
    <scope>NUCLEOTIDE SEQUENCE [LARGE SCALE GENOMIC DNA]</scope>
    <source>
        <strain evidence="3">S238N-H82</strain>
        <tissue evidence="3">Testes</tissue>
    </source>
</reference>
<name>C3YFU5_BRAFL</name>
<keyword evidence="1" id="KW-0175">Coiled coil</keyword>
<accession>C3YFU5</accession>
<sequence length="613" mass="72626">MFGQEDSREEDKNPSIRLDLYNFDTPEAEGSRYVLTSPRSLEACARMGIKPVELLPKTLAELEDEYLPQGMPVRIIHGMFQEQETERLRQLEKCREIRKQVIAEEKKNGMKKRTPVSSSAKSEVPKTVPGSLTRSRTAWEIRSMTSESTRSSQERSDVDDGTPTKTKRTRSRHPPRSQSATRLTRSTSLRLSDLQKLSISGSRPSSASRRRESNIAMRRTLSGADLPERDRRIVELMESRRRREEEHAEIKTIAQLTWEEERERERIRREMAENERKQRIALENRRKEEEMRRRKEEMRREEEALRQDLEAAVGSKMQSWTEGHKVQEARRQRHLQEKKMREMQLKREQEQRLREKEAEIRAFRESVEQQQMARTATAEETRMKRRHLEHHRVRVKNATEVALYERRKTAVDHQRQQELESLRGDLESKHTVFEKNYQQQMLRRDLSLKAKSLEEKQQLERSRRVREQRDQEMQQWAEATVAEKEAAFQRAHEISSQTAQNKAARAAVIRAEKERLQRENLERVMTEDSQYREEVTQTIVRKDMKSQSHHEQREAHVQRSRQKAHRSASLRDKVRNEYGRRTFDKMAKEAERVARMGSGIFTGNKNVSTFQIG</sequence>
<feature type="region of interest" description="Disordered" evidence="2">
    <location>
        <begin position="542"/>
        <end position="576"/>
    </location>
</feature>
<feature type="coiled-coil region" evidence="1">
    <location>
        <begin position="272"/>
        <end position="373"/>
    </location>
</feature>
<feature type="compositionally biased region" description="Basic residues" evidence="2">
    <location>
        <begin position="558"/>
        <end position="568"/>
    </location>
</feature>
<feature type="compositionally biased region" description="Low complexity" evidence="2">
    <location>
        <begin position="142"/>
        <end position="151"/>
    </location>
</feature>
<organism>
    <name type="scientific">Branchiostoma floridae</name>
    <name type="common">Florida lancelet</name>
    <name type="synonym">Amphioxus</name>
    <dbReference type="NCBI Taxonomy" id="7739"/>
    <lineage>
        <taxon>Eukaryota</taxon>
        <taxon>Metazoa</taxon>
        <taxon>Chordata</taxon>
        <taxon>Cephalochordata</taxon>
        <taxon>Leptocardii</taxon>
        <taxon>Amphioxiformes</taxon>
        <taxon>Branchiostomatidae</taxon>
        <taxon>Branchiostoma</taxon>
    </lineage>
</organism>
<evidence type="ECO:0000313" key="3">
    <source>
        <dbReference type="EMBL" id="EEN60750.1"/>
    </source>
</evidence>
<protein>
    <submittedName>
        <fullName evidence="3">Uncharacterized protein</fullName>
    </submittedName>
</protein>
<evidence type="ECO:0000256" key="2">
    <source>
        <dbReference type="SAM" id="MobiDB-lite"/>
    </source>
</evidence>
<dbReference type="EMBL" id="GG666510">
    <property type="protein sequence ID" value="EEN60750.1"/>
    <property type="molecule type" value="Genomic_DNA"/>
</dbReference>
<dbReference type="AlphaFoldDB" id="C3YFU5"/>
<feature type="region of interest" description="Disordered" evidence="2">
    <location>
        <begin position="105"/>
        <end position="223"/>
    </location>
</feature>
<feature type="compositionally biased region" description="Low complexity" evidence="2">
    <location>
        <begin position="181"/>
        <end position="207"/>
    </location>
</feature>
<dbReference type="InterPro" id="IPR029090">
    <property type="entry name" value="DUF4659"/>
</dbReference>
<dbReference type="PANTHER" id="PTHR33663">
    <property type="entry name" value="COILED-COIL DOMAIN-CONTAINING PROTEIN 177"/>
    <property type="match status" value="1"/>
</dbReference>
<dbReference type="InParanoid" id="C3YFU5"/>
<evidence type="ECO:0000256" key="1">
    <source>
        <dbReference type="SAM" id="Coils"/>
    </source>
</evidence>
<dbReference type="STRING" id="7739.C3YFU5"/>
<feature type="compositionally biased region" description="Basic and acidic residues" evidence="2">
    <location>
        <begin position="542"/>
        <end position="557"/>
    </location>
</feature>